<dbReference type="PANTHER" id="PTHR27002:SF1050">
    <property type="entry name" value="CYSTEINE-RICH RECEPTOR-LIKE PROTEIN KINASE 5"/>
    <property type="match status" value="1"/>
</dbReference>
<dbReference type="GO" id="GO:0005886">
    <property type="term" value="C:plasma membrane"/>
    <property type="evidence" value="ECO:0000318"/>
    <property type="project" value="GO_Central"/>
</dbReference>
<name>A0A058ZVF0_EUCGR</name>
<keyword evidence="6" id="KW-0677">Repeat</keyword>
<feature type="signal peptide" evidence="18">
    <location>
        <begin position="1"/>
        <end position="21"/>
    </location>
</feature>
<reference evidence="21" key="3">
    <citation type="submission" date="2023-04" db="EMBL/GenBank/DDBJ databases">
        <title>WGS assembly of Eucalyptus grandis.</title>
        <authorList>
            <person name="Myburg A."/>
            <person name="Grattapaglia D."/>
            <person name="Tuskan G."/>
            <person name="Hellsten U."/>
            <person name="Hayes R."/>
            <person name="Grimwood J."/>
            <person name="Jenkins J."/>
            <person name="Lindquist E."/>
            <person name="Tice H."/>
            <person name="Bauer D."/>
            <person name="Goodstein D."/>
            <person name="Dubchak I."/>
            <person name="Poliakov A."/>
            <person name="Mizrachi E."/>
            <person name="Kullan A."/>
            <person name="Hussey S."/>
            <person name="Pinard D."/>
            <person name="Van D."/>
            <person name="Singh P."/>
            <person name="Van J."/>
            <person name="Silva-Junior O."/>
            <person name="Togawa R."/>
            <person name="Pappas M."/>
            <person name="Faria D."/>
            <person name="Sansaloni C."/>
            <person name="Petroli C."/>
            <person name="Yang X."/>
            <person name="Ranjan P."/>
            <person name="Tschaplinski T."/>
            <person name="Ye C."/>
            <person name="Li T."/>
            <person name="Sterck L."/>
            <person name="Vanneste K."/>
            <person name="Murat F."/>
            <person name="Soler M."/>
            <person name="Clemente H."/>
            <person name="Saidi N."/>
            <person name="Cassan-Wang H."/>
            <person name="Dunand C."/>
            <person name="Hefer C."/>
            <person name="Bornberg-Bauer E."/>
            <person name="Kersting A."/>
            <person name="Vining K."/>
            <person name="Amarasinghe V."/>
            <person name="Ranik M."/>
            <person name="Naithani S."/>
            <person name="Elser J."/>
            <person name="Boyd A."/>
            <person name="Liston A."/>
            <person name="Spatafora J."/>
            <person name="Dharmwardhana P."/>
            <person name="Raja R."/>
            <person name="Sullivan C."/>
            <person name="Romanel E."/>
            <person name="Alves-Ferreira M."/>
            <person name="Kulheim C."/>
            <person name="Foley W."/>
            <person name="Carocha V."/>
            <person name="Paiva J."/>
            <person name="Kudrna D."/>
            <person name="Brommonschenkel S."/>
            <person name="Pasquali G."/>
            <person name="Byrne M."/>
            <person name="Rigault P."/>
            <person name="Tibbits J."/>
            <person name="Spokevicius A."/>
            <person name="Jones R."/>
            <person name="Steane D."/>
            <person name="Vaillancourt R."/>
            <person name="Potts B."/>
            <person name="Joubert F."/>
            <person name="Barry K."/>
            <person name="Pappas G."/>
            <person name="Strauss S."/>
            <person name="Jaiswal P."/>
            <person name="Grima-Pettenati J."/>
            <person name="Salse J."/>
            <person name="Van D."/>
            <person name="Rokhsar D."/>
            <person name="Schmutz J."/>
        </authorList>
    </citation>
    <scope>NUCLEOTIDE SEQUENCE</scope>
    <source>
        <tissue evidence="21">Leaf extractions</tissue>
    </source>
</reference>
<dbReference type="PROSITE" id="PS51473">
    <property type="entry name" value="GNK2"/>
    <property type="match status" value="2"/>
</dbReference>
<feature type="non-terminal residue" evidence="22">
    <location>
        <position position="635"/>
    </location>
</feature>
<keyword evidence="4 17" id="KW-0812">Transmembrane</keyword>
<dbReference type="Gene3D" id="3.30.430.20">
    <property type="entry name" value="Gnk2 domain, C-X8-C-X2-C motif"/>
    <property type="match status" value="2"/>
</dbReference>
<dbReference type="InterPro" id="IPR002902">
    <property type="entry name" value="GNK2"/>
</dbReference>
<dbReference type="Pfam" id="PF07714">
    <property type="entry name" value="PK_Tyr_Ser-Thr"/>
    <property type="match status" value="1"/>
</dbReference>
<comment type="catalytic activity">
    <reaction evidence="15">
        <text>L-threonyl-[protein] + ATP = O-phospho-L-threonyl-[protein] + ADP + H(+)</text>
        <dbReference type="Rhea" id="RHEA:46608"/>
        <dbReference type="Rhea" id="RHEA-COMP:11060"/>
        <dbReference type="Rhea" id="RHEA-COMP:11605"/>
        <dbReference type="ChEBI" id="CHEBI:15378"/>
        <dbReference type="ChEBI" id="CHEBI:30013"/>
        <dbReference type="ChEBI" id="CHEBI:30616"/>
        <dbReference type="ChEBI" id="CHEBI:61977"/>
        <dbReference type="ChEBI" id="CHEBI:456216"/>
    </reaction>
</comment>
<feature type="domain" description="Gnk2-homologous" evidence="20">
    <location>
        <begin position="24"/>
        <end position="131"/>
    </location>
</feature>
<dbReference type="Gene3D" id="3.30.200.20">
    <property type="entry name" value="Phosphorylase Kinase, domain 1"/>
    <property type="match status" value="1"/>
</dbReference>
<dbReference type="OMA" id="NCIAAAI"/>
<evidence type="ECO:0000256" key="4">
    <source>
        <dbReference type="ARBA" id="ARBA00022692"/>
    </source>
</evidence>
<evidence type="ECO:0000256" key="18">
    <source>
        <dbReference type="SAM" id="SignalP"/>
    </source>
</evidence>
<feature type="chain" id="PRO_5042326024" description="Cysteine-rich receptor-like protein kinase 25" evidence="18">
    <location>
        <begin position="22"/>
        <end position="635"/>
    </location>
</feature>
<keyword evidence="8" id="KW-0418">Kinase</keyword>
<keyword evidence="5 18" id="KW-0732">Signal</keyword>
<keyword evidence="11 17" id="KW-0472">Membrane</keyword>
<evidence type="ECO:0000259" key="19">
    <source>
        <dbReference type="PROSITE" id="PS50011"/>
    </source>
</evidence>
<keyword evidence="3" id="KW-0808">Transferase</keyword>
<dbReference type="GO" id="GO:0009626">
    <property type="term" value="P:plant-type hypersensitive response"/>
    <property type="evidence" value="ECO:0000318"/>
    <property type="project" value="GO_Central"/>
</dbReference>
<keyword evidence="12" id="KW-0675">Receptor</keyword>
<dbReference type="FunFam" id="3.30.430.20:FF:000003">
    <property type="entry name" value="Cysteine-rich RLK (RECEPTOR-like protein kinase) 10"/>
    <property type="match status" value="1"/>
</dbReference>
<dbReference type="InterPro" id="IPR001245">
    <property type="entry name" value="Ser-Thr/Tyr_kinase_cat_dom"/>
</dbReference>
<keyword evidence="13" id="KW-0325">Glycoprotein</keyword>
<sequence length="635" mass="71394">MTKLFATFIFMVSFLALETESTITISEYSCLNSSTFTLNSTYEANLRLLLQSLPSHTNSSNGFFNTNTGMGEPNDAEAVYGRFLCRGDVTKEVCLECVKAASVSIKEKCPTVKAAILWYDECMLQYSNRNFFPATDEVPILESYNRRNVNQPTDFMKLLGKTLKQLITRAAKRSDKKYASKEAPVKGYSDATLYTFAQCRPDLSAAHCEDCLQNVISILLTKQTGKIGGRILRSSCFARFEISPFYTVEKKRHFSSRLTIGITAATLAVGLLCVVLWFTLKRERSKRNNVEEDLNVGSKISELHSLQFDVGTIEAATDYFSNGNKLGEGGFGPVYKGTLPCGRRIAAKRLSQNSKQGMQEFKNEVELAAKLQHRNLVRLLGFSMEREETILVYEYVPNGSLDRLLFDPQQSIRLDWSARHKIMVGVARGLLYLHEDSHLRIIHRDLKASNILLDDNMNPKISDFGTARIFGTEQTQGRTNKVIGTFGYMSPEYVMYGQFSVKSDVFSFGVLMLEIITGKKNQYSYVSDHYAGLLDYVWEHWRIGALTQIVDPTLSESYSVNEVITCIHIGLLCVQNDDEARPAIETILLMLSSVDSVSLPMPEQPAFLFPSVKHNQPSQDRNSDLSSEMLNSSKT</sequence>
<reference evidence="21" key="2">
    <citation type="journal article" date="2014" name="Nature">
        <title>The genome of Eucalyptus grandis.</title>
        <authorList>
            <person name="Myburg A.A."/>
            <person name="Grattapaglia D."/>
            <person name="Tuskan G.A."/>
            <person name="Hellsten U."/>
            <person name="Hayes R.D."/>
            <person name="Grimwood J."/>
            <person name="Jenkins J."/>
            <person name="Lindquist E."/>
            <person name="Tice H."/>
            <person name="Bauer D."/>
            <person name="Goodstein D.M."/>
            <person name="Dubchak I."/>
            <person name="Poliakov A."/>
            <person name="Mizrachi E."/>
            <person name="Kullan A.R."/>
            <person name="Hussey S.G."/>
            <person name="Pinard D."/>
            <person name="van der Merwe K."/>
            <person name="Singh P."/>
            <person name="van Jaarsveld I."/>
            <person name="Silva-Junior O.B."/>
            <person name="Togawa R.C."/>
            <person name="Pappas M.R."/>
            <person name="Faria D.A."/>
            <person name="Sansaloni C.P."/>
            <person name="Petroli C.D."/>
            <person name="Yang X."/>
            <person name="Ranjan P."/>
            <person name="Tschaplinski T.J."/>
            <person name="Ye C.Y."/>
            <person name="Li T."/>
            <person name="Sterck L."/>
            <person name="Vanneste K."/>
            <person name="Murat F."/>
            <person name="Soler M."/>
            <person name="Clemente H.S."/>
            <person name="Saidi N."/>
            <person name="Cassan-Wang H."/>
            <person name="Dunand C."/>
            <person name="Hefer C.A."/>
            <person name="Bornberg-Bauer E."/>
            <person name="Kersting A.R."/>
            <person name="Vining K."/>
            <person name="Amarasinghe V."/>
            <person name="Ranik M."/>
            <person name="Naithani S."/>
            <person name="Elser J."/>
            <person name="Boyd A.E."/>
            <person name="Liston A."/>
            <person name="Spatafora J.W."/>
            <person name="Dharmwardhana P."/>
            <person name="Raja R."/>
            <person name="Sullivan C."/>
            <person name="Romanel E."/>
            <person name="Alves-Ferreira M."/>
            <person name="Kulheim C."/>
            <person name="Foley W."/>
            <person name="Carocha V."/>
            <person name="Paiva J."/>
            <person name="Kudrna D."/>
            <person name="Brommonschenkel S.H."/>
            <person name="Pasquali G."/>
            <person name="Byrne M."/>
            <person name="Rigault P."/>
            <person name="Tibbits J."/>
            <person name="Spokevicius A."/>
            <person name="Jones R.C."/>
            <person name="Steane D.A."/>
            <person name="Vaillancourt R.E."/>
            <person name="Potts B.M."/>
            <person name="Joubert F."/>
            <person name="Barry K."/>
            <person name="Pappas G.J."/>
            <person name="Strauss S.H."/>
            <person name="Jaiswal P."/>
            <person name="Grima-Pettenati J."/>
            <person name="Salse J."/>
            <person name="Van de Peer Y."/>
            <person name="Rokhsar D.S."/>
            <person name="Schmutz J."/>
        </authorList>
    </citation>
    <scope>NUCLEOTIDE SEQUENCE</scope>
    <source>
        <tissue evidence="21">Leaf extractions</tissue>
    </source>
</reference>
<evidence type="ECO:0008006" key="24">
    <source>
        <dbReference type="Google" id="ProtNLM"/>
    </source>
</evidence>
<comment type="catalytic activity">
    <reaction evidence="14">
        <text>L-seryl-[protein] + ATP = O-phospho-L-seryl-[protein] + ADP + H(+)</text>
        <dbReference type="Rhea" id="RHEA:17989"/>
        <dbReference type="Rhea" id="RHEA-COMP:9863"/>
        <dbReference type="Rhea" id="RHEA-COMP:11604"/>
        <dbReference type="ChEBI" id="CHEBI:15378"/>
        <dbReference type="ChEBI" id="CHEBI:29999"/>
        <dbReference type="ChEBI" id="CHEBI:30616"/>
        <dbReference type="ChEBI" id="CHEBI:83421"/>
        <dbReference type="ChEBI" id="CHEBI:456216"/>
    </reaction>
</comment>
<proteinExistence type="predicted"/>
<feature type="region of interest" description="Disordered" evidence="16">
    <location>
        <begin position="610"/>
        <end position="635"/>
    </location>
</feature>
<dbReference type="PROSITE" id="PS50011">
    <property type="entry name" value="PROTEIN_KINASE_DOM"/>
    <property type="match status" value="1"/>
</dbReference>
<evidence type="ECO:0000256" key="1">
    <source>
        <dbReference type="ARBA" id="ARBA00004167"/>
    </source>
</evidence>
<dbReference type="GO" id="GO:0042742">
    <property type="term" value="P:defense response to bacterium"/>
    <property type="evidence" value="ECO:0000318"/>
    <property type="project" value="GO_Central"/>
</dbReference>
<evidence type="ECO:0000256" key="11">
    <source>
        <dbReference type="ARBA" id="ARBA00023136"/>
    </source>
</evidence>
<evidence type="ECO:0000256" key="7">
    <source>
        <dbReference type="ARBA" id="ARBA00022741"/>
    </source>
</evidence>
<dbReference type="EMBL" id="KK198829">
    <property type="protein sequence ID" value="KCW45414.1"/>
    <property type="molecule type" value="Genomic_DNA"/>
</dbReference>
<organism evidence="22">
    <name type="scientific">Eucalyptus grandis</name>
    <name type="common">Flooded gum</name>
    <dbReference type="NCBI Taxonomy" id="71139"/>
    <lineage>
        <taxon>Eukaryota</taxon>
        <taxon>Viridiplantae</taxon>
        <taxon>Streptophyta</taxon>
        <taxon>Embryophyta</taxon>
        <taxon>Tracheophyta</taxon>
        <taxon>Spermatophyta</taxon>
        <taxon>Magnoliopsida</taxon>
        <taxon>eudicotyledons</taxon>
        <taxon>Gunneridae</taxon>
        <taxon>Pentapetalae</taxon>
        <taxon>rosids</taxon>
        <taxon>malvids</taxon>
        <taxon>Myrtales</taxon>
        <taxon>Myrtaceae</taxon>
        <taxon>Myrtoideae</taxon>
        <taxon>Eucalypteae</taxon>
        <taxon>Eucalyptus</taxon>
    </lineage>
</organism>
<evidence type="ECO:0000256" key="13">
    <source>
        <dbReference type="ARBA" id="ARBA00023180"/>
    </source>
</evidence>
<dbReference type="EMBL" id="MU848314">
    <property type="protein sequence ID" value="KAK2632917.1"/>
    <property type="molecule type" value="Genomic_DNA"/>
</dbReference>
<dbReference type="InterPro" id="IPR008271">
    <property type="entry name" value="Ser/Thr_kinase_AS"/>
</dbReference>
<evidence type="ECO:0000256" key="8">
    <source>
        <dbReference type="ARBA" id="ARBA00022777"/>
    </source>
</evidence>
<evidence type="ECO:0000256" key="17">
    <source>
        <dbReference type="SAM" id="Phobius"/>
    </source>
</evidence>
<evidence type="ECO:0000313" key="23">
    <source>
        <dbReference type="Proteomes" id="UP000030711"/>
    </source>
</evidence>
<accession>A0A058ZVF0</accession>
<feature type="compositionally biased region" description="Polar residues" evidence="16">
    <location>
        <begin position="613"/>
        <end position="635"/>
    </location>
</feature>
<evidence type="ECO:0000313" key="22">
    <source>
        <dbReference type="EMBL" id="KCW45414.1"/>
    </source>
</evidence>
<dbReference type="SUPFAM" id="SSF56112">
    <property type="entry name" value="Protein kinase-like (PK-like)"/>
    <property type="match status" value="1"/>
</dbReference>
<evidence type="ECO:0000259" key="20">
    <source>
        <dbReference type="PROSITE" id="PS51473"/>
    </source>
</evidence>
<dbReference type="FunFam" id="3.30.200.20:FF:000142">
    <property type="entry name" value="Cysteine-rich receptor-like protein kinase 10"/>
    <property type="match status" value="1"/>
</dbReference>
<dbReference type="CDD" id="cd14066">
    <property type="entry name" value="STKc_IRAK"/>
    <property type="match status" value="1"/>
</dbReference>
<evidence type="ECO:0000313" key="21">
    <source>
        <dbReference type="EMBL" id="KAK2632917.1"/>
    </source>
</evidence>
<keyword evidence="7" id="KW-0547">Nucleotide-binding</keyword>
<dbReference type="InterPro" id="IPR038408">
    <property type="entry name" value="GNK2_sf"/>
</dbReference>
<evidence type="ECO:0000256" key="5">
    <source>
        <dbReference type="ARBA" id="ARBA00022729"/>
    </source>
</evidence>
<dbReference type="GO" id="GO:0007165">
    <property type="term" value="P:signal transduction"/>
    <property type="evidence" value="ECO:0000318"/>
    <property type="project" value="GO_Central"/>
</dbReference>
<keyword evidence="23" id="KW-1185">Reference proteome</keyword>
<dbReference type="CDD" id="cd23509">
    <property type="entry name" value="Gnk2-like"/>
    <property type="match status" value="2"/>
</dbReference>
<evidence type="ECO:0000256" key="12">
    <source>
        <dbReference type="ARBA" id="ARBA00023170"/>
    </source>
</evidence>
<reference evidence="22" key="1">
    <citation type="submission" date="2013-07" db="EMBL/GenBank/DDBJ databases">
        <title>The genome of Eucalyptus grandis.</title>
        <authorList>
            <person name="Schmutz J."/>
            <person name="Hayes R."/>
            <person name="Myburg A."/>
            <person name="Tuskan G."/>
            <person name="Grattapaglia D."/>
            <person name="Rokhsar D.S."/>
        </authorList>
    </citation>
    <scope>NUCLEOTIDE SEQUENCE</scope>
    <source>
        <tissue evidence="22">Leaf extractions</tissue>
    </source>
</reference>
<dbReference type="PROSITE" id="PS00108">
    <property type="entry name" value="PROTEIN_KINASE_ST"/>
    <property type="match status" value="1"/>
</dbReference>
<dbReference type="FunFam" id="1.10.510.10:FF:000129">
    <property type="entry name" value="cysteine-rich receptor-like protein kinase 10"/>
    <property type="match status" value="1"/>
</dbReference>
<dbReference type="InterPro" id="IPR011009">
    <property type="entry name" value="Kinase-like_dom_sf"/>
</dbReference>
<dbReference type="Pfam" id="PF01657">
    <property type="entry name" value="Stress-antifung"/>
    <property type="match status" value="2"/>
</dbReference>
<comment type="subcellular location">
    <subcellularLocation>
        <location evidence="1">Membrane</location>
        <topology evidence="1">Single-pass membrane protein</topology>
    </subcellularLocation>
</comment>
<reference evidence="21" key="4">
    <citation type="submission" date="2023-07" db="EMBL/GenBank/DDBJ databases">
        <authorList>
            <person name="Myburg A.A."/>
            <person name="Grattapaglia D."/>
            <person name="Tuskan G.A."/>
            <person name="Hellsten U."/>
            <person name="Hayes R.D."/>
            <person name="Grimwood J."/>
            <person name="Jenkins J."/>
            <person name="Lindquist E."/>
            <person name="Tice H."/>
            <person name="Bauer D."/>
            <person name="Goodstein D.M."/>
            <person name="Dubchak I."/>
            <person name="Poliakov A."/>
            <person name="Mizrachi E."/>
            <person name="Kullan A.R."/>
            <person name="Hussey S.G."/>
            <person name="Pinard D."/>
            <person name="Van D.M."/>
            <person name="Singh P."/>
            <person name="Van J.I."/>
            <person name="Silva-Junior O.B."/>
            <person name="Togawa R.C."/>
            <person name="Pappas M.R."/>
            <person name="Faria D.A."/>
            <person name="Sansaloni C.P."/>
            <person name="Petroli C.D."/>
            <person name="Yang X."/>
            <person name="Ranjan P."/>
            <person name="Tschaplinski T.J."/>
            <person name="Ye C.Y."/>
            <person name="Li T."/>
            <person name="Sterck L."/>
            <person name="Vanneste K."/>
            <person name="Murat F."/>
            <person name="Soler M."/>
            <person name="Clemente H.S."/>
            <person name="Saidi N."/>
            <person name="Cassan-Wang H."/>
            <person name="Dunand C."/>
            <person name="Hefer C.A."/>
            <person name="Bornberg-Bauer E."/>
            <person name="Kersting A.R."/>
            <person name="Vining K."/>
            <person name="Amarasinghe V."/>
            <person name="Ranik M."/>
            <person name="Naithani S."/>
            <person name="Elser J."/>
            <person name="Boyd A.E."/>
            <person name="Liston A."/>
            <person name="Spatafora J.W."/>
            <person name="Dharmwardhana P."/>
            <person name="Raja R."/>
            <person name="Sullivan C."/>
            <person name="Romanel E."/>
            <person name="Alves-Ferreira M."/>
            <person name="Kulheim C."/>
            <person name="Foley W."/>
            <person name="Carocha V."/>
            <person name="Paiva J."/>
            <person name="Kudrna D."/>
            <person name="Brommonschenkel S.H."/>
            <person name="Pasquali G."/>
            <person name="Byrne M."/>
            <person name="Rigault P."/>
            <person name="Tibbits J."/>
            <person name="Spokevicius A."/>
            <person name="Jones R.C."/>
            <person name="Steane D.A."/>
            <person name="Vaillancourt R.E."/>
            <person name="Potts B.M."/>
            <person name="Joubert F."/>
            <person name="Barry K."/>
            <person name="Pappas G.J."/>
            <person name="Strauss S.H."/>
            <person name="Jaiswal P."/>
            <person name="Grima-Pettenati J."/>
            <person name="Salse J."/>
            <person name="Van D.P."/>
            <person name="Rokhsar D.S."/>
            <person name="Schmutz J."/>
        </authorList>
    </citation>
    <scope>NUCLEOTIDE SEQUENCE</scope>
    <source>
        <tissue evidence="21">Leaf extractions</tissue>
    </source>
</reference>
<dbReference type="Gene3D" id="1.10.510.10">
    <property type="entry name" value="Transferase(Phosphotransferase) domain 1"/>
    <property type="match status" value="1"/>
</dbReference>
<evidence type="ECO:0000256" key="10">
    <source>
        <dbReference type="ARBA" id="ARBA00022989"/>
    </source>
</evidence>
<dbReference type="eggNOG" id="ENOG502QWDY">
    <property type="taxonomic scope" value="Eukaryota"/>
</dbReference>
<gene>
    <name evidence="22" type="ORF">EUGRSUZ_L00892</name>
</gene>
<dbReference type="SMART" id="SM00220">
    <property type="entry name" value="S_TKc"/>
    <property type="match status" value="1"/>
</dbReference>
<evidence type="ECO:0000256" key="2">
    <source>
        <dbReference type="ARBA" id="ARBA00022527"/>
    </source>
</evidence>
<dbReference type="InParanoid" id="A0A058ZVF0"/>
<evidence type="ECO:0000256" key="14">
    <source>
        <dbReference type="ARBA" id="ARBA00047558"/>
    </source>
</evidence>
<protein>
    <recommendedName>
        <fullName evidence="24">Cysteine-rich receptor-like protein kinase 25</fullName>
    </recommendedName>
</protein>
<dbReference type="Gramene" id="KCW45414">
    <property type="protein sequence ID" value="KCW45414"/>
    <property type="gene ID" value="EUGRSUZ_L00892"/>
</dbReference>
<dbReference type="InterPro" id="IPR000719">
    <property type="entry name" value="Prot_kinase_dom"/>
</dbReference>
<feature type="transmembrane region" description="Helical" evidence="17">
    <location>
        <begin position="258"/>
        <end position="280"/>
    </location>
</feature>
<dbReference type="GO" id="GO:0006979">
    <property type="term" value="P:response to oxidative stress"/>
    <property type="evidence" value="ECO:0007669"/>
    <property type="project" value="UniProtKB-ARBA"/>
</dbReference>
<feature type="domain" description="Protein kinase" evidence="19">
    <location>
        <begin position="320"/>
        <end position="607"/>
    </location>
</feature>
<keyword evidence="10 17" id="KW-1133">Transmembrane helix</keyword>
<dbReference type="Proteomes" id="UP000030711">
    <property type="component" value="Unassembled WGS sequence"/>
</dbReference>
<keyword evidence="2" id="KW-0723">Serine/threonine-protein kinase</keyword>
<dbReference type="GO" id="GO:0005524">
    <property type="term" value="F:ATP binding"/>
    <property type="evidence" value="ECO:0007669"/>
    <property type="project" value="UniProtKB-KW"/>
</dbReference>
<evidence type="ECO:0000256" key="16">
    <source>
        <dbReference type="SAM" id="MobiDB-lite"/>
    </source>
</evidence>
<dbReference type="GO" id="GO:0004674">
    <property type="term" value="F:protein serine/threonine kinase activity"/>
    <property type="evidence" value="ECO:0000318"/>
    <property type="project" value="GO_Central"/>
</dbReference>
<evidence type="ECO:0000256" key="6">
    <source>
        <dbReference type="ARBA" id="ARBA00022737"/>
    </source>
</evidence>
<dbReference type="PANTHER" id="PTHR27002">
    <property type="entry name" value="RECEPTOR-LIKE SERINE/THREONINE-PROTEIN KINASE SD1-8"/>
    <property type="match status" value="1"/>
</dbReference>
<evidence type="ECO:0000256" key="15">
    <source>
        <dbReference type="ARBA" id="ARBA00047951"/>
    </source>
</evidence>
<dbReference type="AlphaFoldDB" id="A0A058ZVF0"/>
<keyword evidence="9" id="KW-0067">ATP-binding</keyword>
<evidence type="ECO:0000256" key="3">
    <source>
        <dbReference type="ARBA" id="ARBA00022679"/>
    </source>
</evidence>
<feature type="domain" description="Gnk2-homologous" evidence="20">
    <location>
        <begin position="137"/>
        <end position="245"/>
    </location>
</feature>
<evidence type="ECO:0000256" key="9">
    <source>
        <dbReference type="ARBA" id="ARBA00022840"/>
    </source>
</evidence>